<dbReference type="GO" id="GO:0006446">
    <property type="term" value="P:regulation of translational initiation"/>
    <property type="evidence" value="ECO:0007669"/>
    <property type="project" value="TreeGrafter"/>
</dbReference>
<dbReference type="InterPro" id="IPR020568">
    <property type="entry name" value="Ribosomal_Su5_D2-typ_SF"/>
</dbReference>
<feature type="domain" description="RWD" evidence="7">
    <location>
        <begin position="35"/>
        <end position="155"/>
    </location>
</feature>
<dbReference type="AlphaFoldDB" id="A0AAV4ZZ86"/>
<dbReference type="GO" id="GO:0005737">
    <property type="term" value="C:cytoplasm"/>
    <property type="evidence" value="ECO:0007669"/>
    <property type="project" value="UniProtKB-SubCell"/>
</dbReference>
<dbReference type="GO" id="GO:0140469">
    <property type="term" value="P:GCN2-mediated signaling"/>
    <property type="evidence" value="ECO:0007669"/>
    <property type="project" value="TreeGrafter"/>
</dbReference>
<comment type="similarity">
    <text evidence="2">Belongs to the IMPACT family.</text>
</comment>
<dbReference type="Pfam" id="PF01205">
    <property type="entry name" value="Impact_N"/>
    <property type="match status" value="1"/>
</dbReference>
<dbReference type="Gene3D" id="3.30.230.30">
    <property type="entry name" value="Impact, N-terminal domain"/>
    <property type="match status" value="1"/>
</dbReference>
<gene>
    <name evidence="8" type="ORF">Clacol_001430</name>
</gene>
<evidence type="ECO:0000256" key="5">
    <source>
        <dbReference type="ARBA" id="ARBA00022845"/>
    </source>
</evidence>
<dbReference type="Gene3D" id="3.10.110.10">
    <property type="entry name" value="Ubiquitin Conjugating Enzyme"/>
    <property type="match status" value="1"/>
</dbReference>
<dbReference type="Proteomes" id="UP001050691">
    <property type="component" value="Unassembled WGS sequence"/>
</dbReference>
<evidence type="ECO:0000313" key="8">
    <source>
        <dbReference type="EMBL" id="GJJ07230.1"/>
    </source>
</evidence>
<dbReference type="SUPFAM" id="SSF54211">
    <property type="entry name" value="Ribosomal protein S5 domain 2-like"/>
    <property type="match status" value="1"/>
</dbReference>
<keyword evidence="6" id="KW-0346">Stress response</keyword>
<dbReference type="InterPro" id="IPR006575">
    <property type="entry name" value="RWD_dom"/>
</dbReference>
<evidence type="ECO:0000256" key="6">
    <source>
        <dbReference type="ARBA" id="ARBA00023016"/>
    </source>
</evidence>
<dbReference type="EMBL" id="BPWL01000002">
    <property type="protein sequence ID" value="GJJ07230.1"/>
    <property type="molecule type" value="Genomic_DNA"/>
</dbReference>
<evidence type="ECO:0000256" key="2">
    <source>
        <dbReference type="ARBA" id="ARBA00007665"/>
    </source>
</evidence>
<evidence type="ECO:0000259" key="7">
    <source>
        <dbReference type="PROSITE" id="PS50908"/>
    </source>
</evidence>
<evidence type="ECO:0000313" key="9">
    <source>
        <dbReference type="Proteomes" id="UP001050691"/>
    </source>
</evidence>
<dbReference type="PANTHER" id="PTHR16301:SF24">
    <property type="entry name" value="RWD DOMAIN-CONTAINING PROTEIN"/>
    <property type="match status" value="1"/>
</dbReference>
<evidence type="ECO:0000256" key="4">
    <source>
        <dbReference type="ARBA" id="ARBA00022491"/>
    </source>
</evidence>
<accession>A0AAV4ZZ86</accession>
<organism evidence="8 9">
    <name type="scientific">Clathrus columnatus</name>
    <dbReference type="NCBI Taxonomy" id="1419009"/>
    <lineage>
        <taxon>Eukaryota</taxon>
        <taxon>Fungi</taxon>
        <taxon>Dikarya</taxon>
        <taxon>Basidiomycota</taxon>
        <taxon>Agaricomycotina</taxon>
        <taxon>Agaricomycetes</taxon>
        <taxon>Phallomycetidae</taxon>
        <taxon>Phallales</taxon>
        <taxon>Clathraceae</taxon>
        <taxon>Clathrus</taxon>
    </lineage>
</organism>
<sequence>MLLNSRPASPLPDNHAERLEEFIQKLTSEREAVGSELDVLRSIYGERNIRVWTNSTTSEDDGADTIIRYEIDTNLPSHENIHIQILVSLPPTYPESFPPQLQLLSRYVGAFKVDSGLFGDILKTYISSKSSTEFIPDTVAVFDGLQHVIERCNVWYEERMSEEVAGELTREEERSQRLLNSTEKRDFILPVTMKQETTLASIPEGIELVEAEPIIDRKSIFIGRACKISHPSQVQDILLYLLSDRRIARAAHPTINAWRCTVNGVIHQEDLCQKKLKKSCEDNDDDGETAAGGRLAHLLQILVCEPAILPFDYFFSTKMLRI</sequence>
<keyword evidence="4" id="KW-0678">Repressor</keyword>
<dbReference type="PROSITE" id="PS50908">
    <property type="entry name" value="RWD"/>
    <property type="match status" value="1"/>
</dbReference>
<dbReference type="InterPro" id="IPR036956">
    <property type="entry name" value="Impact_N_sf"/>
</dbReference>
<dbReference type="SUPFAM" id="SSF54495">
    <property type="entry name" value="UBC-like"/>
    <property type="match status" value="1"/>
</dbReference>
<dbReference type="InterPro" id="IPR023582">
    <property type="entry name" value="Impact"/>
</dbReference>
<comment type="subcellular location">
    <subcellularLocation>
        <location evidence="1">Cytoplasm</location>
    </subcellularLocation>
</comment>
<proteinExistence type="inferred from homology"/>
<dbReference type="InterPro" id="IPR016135">
    <property type="entry name" value="UBQ-conjugating_enzyme/RWD"/>
</dbReference>
<dbReference type="InterPro" id="IPR001498">
    <property type="entry name" value="Impact_N"/>
</dbReference>
<reference evidence="8" key="1">
    <citation type="submission" date="2021-10" db="EMBL/GenBank/DDBJ databases">
        <title>De novo Genome Assembly of Clathrus columnatus (Basidiomycota, Fungi) Using Illumina and Nanopore Sequence Data.</title>
        <authorList>
            <person name="Ogiso-Tanaka E."/>
            <person name="Itagaki H."/>
            <person name="Hosoya T."/>
            <person name="Hosaka K."/>
        </authorList>
    </citation>
    <scope>NUCLEOTIDE SEQUENCE</scope>
    <source>
        <strain evidence="8">MO-923</strain>
    </source>
</reference>
<dbReference type="Pfam" id="PF05773">
    <property type="entry name" value="RWD"/>
    <property type="match status" value="1"/>
</dbReference>
<dbReference type="PANTHER" id="PTHR16301">
    <property type="entry name" value="IMPACT-RELATED"/>
    <property type="match status" value="1"/>
</dbReference>
<protein>
    <recommendedName>
        <fullName evidence="7">RWD domain-containing protein</fullName>
    </recommendedName>
</protein>
<keyword evidence="5" id="KW-0810">Translation regulation</keyword>
<name>A0AAV4ZZ86_9AGAM</name>
<keyword evidence="9" id="KW-1185">Reference proteome</keyword>
<comment type="caution">
    <text evidence="8">The sequence shown here is derived from an EMBL/GenBank/DDBJ whole genome shotgun (WGS) entry which is preliminary data.</text>
</comment>
<evidence type="ECO:0000256" key="1">
    <source>
        <dbReference type="ARBA" id="ARBA00004496"/>
    </source>
</evidence>
<evidence type="ECO:0000256" key="3">
    <source>
        <dbReference type="ARBA" id="ARBA00022490"/>
    </source>
</evidence>
<keyword evidence="3" id="KW-0963">Cytoplasm</keyword>